<keyword evidence="1" id="KW-0285">Flavoprotein</keyword>
<dbReference type="PIRSF" id="PIRSF036557">
    <property type="entry name" value="XdhA_RC"/>
    <property type="match status" value="1"/>
</dbReference>
<dbReference type="InterPro" id="IPR006058">
    <property type="entry name" value="2Fe2S_fd_BS"/>
</dbReference>
<dbReference type="Pfam" id="PF01799">
    <property type="entry name" value="Fer2_2"/>
    <property type="match status" value="1"/>
</dbReference>
<name>A0ABY8CUE5_9HYPH</name>
<dbReference type="PROSITE" id="PS00197">
    <property type="entry name" value="2FE2S_FER_1"/>
    <property type="match status" value="1"/>
</dbReference>
<keyword evidence="4 8" id="KW-0560">Oxidoreductase</keyword>
<dbReference type="EC" id="1.17.1.4" evidence="8"/>
<dbReference type="InterPro" id="IPR002888">
    <property type="entry name" value="2Fe-2S-bd"/>
</dbReference>
<keyword evidence="5" id="KW-0408">Iron</keyword>
<protein>
    <submittedName>
        <fullName evidence="8">Xanthine dehydrogenase small subunit</fullName>
        <ecNumber evidence="8">1.17.1.4</ecNumber>
    </submittedName>
</protein>
<dbReference type="InterPro" id="IPR036683">
    <property type="entry name" value="CO_DH_flav_C_dom_sf"/>
</dbReference>
<proteinExistence type="predicted"/>
<dbReference type="InterPro" id="IPR036010">
    <property type="entry name" value="2Fe-2S_ferredoxin-like_sf"/>
</dbReference>
<dbReference type="InterPro" id="IPR002346">
    <property type="entry name" value="Mopterin_DH_FAD-bd"/>
</dbReference>
<dbReference type="InterPro" id="IPR012175">
    <property type="entry name" value="Xanth_DH_ssu_bac"/>
</dbReference>
<dbReference type="CDD" id="cd00207">
    <property type="entry name" value="fer2"/>
    <property type="match status" value="1"/>
</dbReference>
<dbReference type="Gene3D" id="3.10.20.30">
    <property type="match status" value="1"/>
</dbReference>
<dbReference type="Gene3D" id="3.30.390.50">
    <property type="entry name" value="CO dehydrogenase flavoprotein, C-terminal domain"/>
    <property type="match status" value="1"/>
</dbReference>
<dbReference type="InterPro" id="IPR001041">
    <property type="entry name" value="2Fe-2S_ferredoxin-type"/>
</dbReference>
<sequence>MTIEVRNTIRFLLNERLIELADVPPVETLLDFLRIDRNLRGTKEGCAEGDCGACTVLVGRLHGSELKYESINACIRFVASLDGCHVVTVEALAEPNGPLHPVQQAMVDTHASQCGFCTPGFVMSLYALWMENPMPSIQEIEKALQGNLCRCTGYAAIIRAAEAISSIGEVGKDPLVVEREKIGRQLAALQDGRRVEIGQEAERIVLPASLDDFAAVLESSPKATIVAGSTDVGLWVTKFMRDIAPVVHTSHLDELRRISIDGSGVTLAAGVTYTEAYSVILHHFPQLRELWDRLGGEQVRNMGTIGGNIANGSPIGDTPPALIALGAAITLRKGARRRTLPLEAFFIEYGKQDRQRGEFVESVRIPFLGDADRFAVYKVTKRLDEDISAVCGAFRITIDGEGRVPDAVIVFGGMAGTPKRASNVEAALKGQRWDNATIRAAIVAFEQDFTPLSDWRASAEYRMLVAKNLLRRFYLETQGTKNLRIDRNIAAAV</sequence>
<dbReference type="Gene3D" id="3.30.465.10">
    <property type="match status" value="1"/>
</dbReference>
<evidence type="ECO:0000256" key="1">
    <source>
        <dbReference type="ARBA" id="ARBA00022630"/>
    </source>
</evidence>
<dbReference type="Pfam" id="PF00941">
    <property type="entry name" value="FAD_binding_5"/>
    <property type="match status" value="1"/>
</dbReference>
<gene>
    <name evidence="8" type="primary">xdhA</name>
    <name evidence="8" type="ORF">PYH38_000947</name>
</gene>
<dbReference type="InterPro" id="IPR016208">
    <property type="entry name" value="Ald_Oxase/xanthine_DH-like"/>
</dbReference>
<dbReference type="InterPro" id="IPR016169">
    <property type="entry name" value="FAD-bd_PCMH_sub2"/>
</dbReference>
<dbReference type="InterPro" id="IPR016167">
    <property type="entry name" value="FAD-bd_PCMH_sub1"/>
</dbReference>
<evidence type="ECO:0000256" key="2">
    <source>
        <dbReference type="ARBA" id="ARBA00022723"/>
    </source>
</evidence>
<keyword evidence="9" id="KW-1185">Reference proteome</keyword>
<dbReference type="GO" id="GO:0004854">
    <property type="term" value="F:xanthine dehydrogenase activity"/>
    <property type="evidence" value="ECO:0007669"/>
    <property type="project" value="UniProtKB-EC"/>
</dbReference>
<dbReference type="Pfam" id="PF00111">
    <property type="entry name" value="Fer2"/>
    <property type="match status" value="1"/>
</dbReference>
<accession>A0ABY8CUE5</accession>
<dbReference type="EMBL" id="CP120370">
    <property type="protein sequence ID" value="WEX81522.1"/>
    <property type="molecule type" value="Genomic_DNA"/>
</dbReference>
<dbReference type="PANTHER" id="PTHR45444:SF3">
    <property type="entry name" value="XANTHINE DEHYDROGENASE"/>
    <property type="match status" value="1"/>
</dbReference>
<dbReference type="PROSITE" id="PS51085">
    <property type="entry name" value="2FE2S_FER_2"/>
    <property type="match status" value="1"/>
</dbReference>
<dbReference type="InterPro" id="IPR036318">
    <property type="entry name" value="FAD-bd_PCMH-like_sf"/>
</dbReference>
<evidence type="ECO:0000313" key="8">
    <source>
        <dbReference type="EMBL" id="WEX81522.1"/>
    </source>
</evidence>
<dbReference type="InterPro" id="IPR005107">
    <property type="entry name" value="CO_DH_flav_C"/>
</dbReference>
<keyword evidence="2" id="KW-0479">Metal-binding</keyword>
<dbReference type="InterPro" id="IPR012675">
    <property type="entry name" value="Beta-grasp_dom_sf"/>
</dbReference>
<keyword evidence="3" id="KW-0274">FAD</keyword>
<evidence type="ECO:0000256" key="4">
    <source>
        <dbReference type="ARBA" id="ARBA00023002"/>
    </source>
</evidence>
<dbReference type="Gene3D" id="3.30.43.10">
    <property type="entry name" value="Uridine Diphospho-n-acetylenolpyruvylglucosamine Reductase, domain 2"/>
    <property type="match status" value="1"/>
</dbReference>
<organism evidence="8 9">
    <name type="scientific">Sinorhizobium numidicum</name>
    <dbReference type="NCBI Taxonomy" id="680248"/>
    <lineage>
        <taxon>Bacteria</taxon>
        <taxon>Pseudomonadati</taxon>
        <taxon>Pseudomonadota</taxon>
        <taxon>Alphaproteobacteria</taxon>
        <taxon>Hyphomicrobiales</taxon>
        <taxon>Rhizobiaceae</taxon>
        <taxon>Sinorhizobium/Ensifer group</taxon>
        <taxon>Sinorhizobium</taxon>
    </lineage>
</organism>
<evidence type="ECO:0000259" key="7">
    <source>
        <dbReference type="PROSITE" id="PS51387"/>
    </source>
</evidence>
<dbReference type="NCBIfam" id="TIGR02963">
    <property type="entry name" value="xanthine_xdhA"/>
    <property type="match status" value="1"/>
</dbReference>
<dbReference type="SUPFAM" id="SSF47741">
    <property type="entry name" value="CO dehydrogenase ISP C-domain like"/>
    <property type="match status" value="1"/>
</dbReference>
<dbReference type="Proteomes" id="UP001235547">
    <property type="component" value="Chromosome 2"/>
</dbReference>
<evidence type="ECO:0000259" key="6">
    <source>
        <dbReference type="PROSITE" id="PS51085"/>
    </source>
</evidence>
<dbReference type="PROSITE" id="PS51387">
    <property type="entry name" value="FAD_PCMH"/>
    <property type="match status" value="1"/>
</dbReference>
<evidence type="ECO:0000256" key="5">
    <source>
        <dbReference type="ARBA" id="ARBA00023004"/>
    </source>
</evidence>
<reference evidence="8 9" key="1">
    <citation type="submission" date="2023-03" db="EMBL/GenBank/DDBJ databases">
        <authorList>
            <person name="Kaur S."/>
            <person name="Espinosa-Saiz D."/>
            <person name="Velazquez E."/>
            <person name="Menendez E."/>
            <person name="diCenzo G.C."/>
        </authorList>
    </citation>
    <scope>NUCLEOTIDE SEQUENCE [LARGE SCALE GENOMIC DNA]</scope>
    <source>
        <strain evidence="8 9">LMG 27395</strain>
    </source>
</reference>
<evidence type="ECO:0000256" key="3">
    <source>
        <dbReference type="ARBA" id="ARBA00022827"/>
    </source>
</evidence>
<feature type="domain" description="FAD-binding PCMH-type" evidence="7">
    <location>
        <begin position="197"/>
        <end position="370"/>
    </location>
</feature>
<feature type="domain" description="2Fe-2S ferredoxin-type" evidence="6">
    <location>
        <begin position="7"/>
        <end position="92"/>
    </location>
</feature>
<evidence type="ECO:0000313" key="9">
    <source>
        <dbReference type="Proteomes" id="UP001235547"/>
    </source>
</evidence>
<dbReference type="SUPFAM" id="SSF54292">
    <property type="entry name" value="2Fe-2S ferredoxin-like"/>
    <property type="match status" value="1"/>
</dbReference>
<dbReference type="InterPro" id="IPR036884">
    <property type="entry name" value="2Fe-2S-bd_dom_sf"/>
</dbReference>
<dbReference type="RefSeq" id="WP_280732277.1">
    <property type="nucleotide sequence ID" value="NZ_CP120367.1"/>
</dbReference>
<dbReference type="InterPro" id="IPR014307">
    <property type="entry name" value="Xanthine_DH_ssu"/>
</dbReference>
<dbReference type="SUPFAM" id="SSF56176">
    <property type="entry name" value="FAD-binding/transporter-associated domain-like"/>
    <property type="match status" value="1"/>
</dbReference>
<dbReference type="PANTHER" id="PTHR45444">
    <property type="entry name" value="XANTHINE DEHYDROGENASE"/>
    <property type="match status" value="1"/>
</dbReference>
<dbReference type="Pfam" id="PF03450">
    <property type="entry name" value="CO_deh_flav_C"/>
    <property type="match status" value="1"/>
</dbReference>
<dbReference type="InterPro" id="IPR016166">
    <property type="entry name" value="FAD-bd_PCMH"/>
</dbReference>
<dbReference type="Gene3D" id="1.10.150.120">
    <property type="entry name" value="[2Fe-2S]-binding domain"/>
    <property type="match status" value="1"/>
</dbReference>
<dbReference type="SMART" id="SM01092">
    <property type="entry name" value="CO_deh_flav_C"/>
    <property type="match status" value="1"/>
</dbReference>
<dbReference type="SUPFAM" id="SSF55447">
    <property type="entry name" value="CO dehydrogenase flavoprotein C-terminal domain-like"/>
    <property type="match status" value="1"/>
</dbReference>